<feature type="region of interest" description="Disordered" evidence="1">
    <location>
        <begin position="53"/>
        <end position="76"/>
    </location>
</feature>
<name>A0ABQ7F6Z1_BRACR</name>
<protein>
    <submittedName>
        <fullName evidence="2">Uncharacterized protein</fullName>
    </submittedName>
</protein>
<comment type="caution">
    <text evidence="2">The sequence shown here is derived from an EMBL/GenBank/DDBJ whole genome shotgun (WGS) entry which is preliminary data.</text>
</comment>
<reference evidence="2 3" key="1">
    <citation type="journal article" date="2020" name="BMC Genomics">
        <title>Intraspecific diversification of the crop wild relative Brassica cretica Lam. using demographic model selection.</title>
        <authorList>
            <person name="Kioukis A."/>
            <person name="Michalopoulou V.A."/>
            <person name="Briers L."/>
            <person name="Pirintsos S."/>
            <person name="Studholme D.J."/>
            <person name="Pavlidis P."/>
            <person name="Sarris P.F."/>
        </authorList>
    </citation>
    <scope>NUCLEOTIDE SEQUENCE [LARGE SCALE GENOMIC DNA]</scope>
    <source>
        <strain evidence="3">cv. PFS-1207/04</strain>
    </source>
</reference>
<feature type="region of interest" description="Disordered" evidence="1">
    <location>
        <begin position="1"/>
        <end position="32"/>
    </location>
</feature>
<evidence type="ECO:0000313" key="3">
    <source>
        <dbReference type="Proteomes" id="UP000266723"/>
    </source>
</evidence>
<organism evidence="2 3">
    <name type="scientific">Brassica cretica</name>
    <name type="common">Mustard</name>
    <dbReference type="NCBI Taxonomy" id="69181"/>
    <lineage>
        <taxon>Eukaryota</taxon>
        <taxon>Viridiplantae</taxon>
        <taxon>Streptophyta</taxon>
        <taxon>Embryophyta</taxon>
        <taxon>Tracheophyta</taxon>
        <taxon>Spermatophyta</taxon>
        <taxon>Magnoliopsida</taxon>
        <taxon>eudicotyledons</taxon>
        <taxon>Gunneridae</taxon>
        <taxon>Pentapetalae</taxon>
        <taxon>rosids</taxon>
        <taxon>malvids</taxon>
        <taxon>Brassicales</taxon>
        <taxon>Brassicaceae</taxon>
        <taxon>Brassiceae</taxon>
        <taxon>Brassica</taxon>
    </lineage>
</organism>
<feature type="compositionally biased region" description="Basic and acidic residues" evidence="1">
    <location>
        <begin position="56"/>
        <end position="71"/>
    </location>
</feature>
<sequence length="115" mass="12907">MSTADSPDLPSSPMRNGTSQGEAHGSDQGARVRVMDRRINLLRDRLGRLKAIGTTRGRENEEVHSEDKENQDVLEGNINHKEGELVSSVKDTEEKVEDTELEVNQKGEVIKWRIV</sequence>
<accession>A0ABQ7F6Z1</accession>
<dbReference type="EMBL" id="QGKV02000297">
    <property type="protein sequence ID" value="KAF3611826.1"/>
    <property type="molecule type" value="Genomic_DNA"/>
</dbReference>
<proteinExistence type="predicted"/>
<gene>
    <name evidence="2" type="ORF">DY000_02049773</name>
</gene>
<evidence type="ECO:0000256" key="1">
    <source>
        <dbReference type="SAM" id="MobiDB-lite"/>
    </source>
</evidence>
<dbReference type="Proteomes" id="UP000266723">
    <property type="component" value="Unassembled WGS sequence"/>
</dbReference>
<evidence type="ECO:0000313" key="2">
    <source>
        <dbReference type="EMBL" id="KAF3611826.1"/>
    </source>
</evidence>
<keyword evidence="3" id="KW-1185">Reference proteome</keyword>